<dbReference type="EMBL" id="CAJQZP010000333">
    <property type="protein sequence ID" value="CAG4956683.1"/>
    <property type="molecule type" value="Genomic_DNA"/>
</dbReference>
<comment type="caution">
    <text evidence="1">The sequence shown here is derived from an EMBL/GenBank/DDBJ whole genome shotgun (WGS) entry which is preliminary data.</text>
</comment>
<keyword evidence="2" id="KW-1185">Reference proteome</keyword>
<proteinExistence type="predicted"/>
<name>A0A8S3WFU8_PARAO</name>
<dbReference type="AlphaFoldDB" id="A0A8S3WFU8"/>
<protein>
    <submittedName>
        <fullName evidence="1">(apollo) hypothetical protein</fullName>
    </submittedName>
</protein>
<organism evidence="1 2">
    <name type="scientific">Parnassius apollo</name>
    <name type="common">Apollo butterfly</name>
    <name type="synonym">Papilio apollo</name>
    <dbReference type="NCBI Taxonomy" id="110799"/>
    <lineage>
        <taxon>Eukaryota</taxon>
        <taxon>Metazoa</taxon>
        <taxon>Ecdysozoa</taxon>
        <taxon>Arthropoda</taxon>
        <taxon>Hexapoda</taxon>
        <taxon>Insecta</taxon>
        <taxon>Pterygota</taxon>
        <taxon>Neoptera</taxon>
        <taxon>Endopterygota</taxon>
        <taxon>Lepidoptera</taxon>
        <taxon>Glossata</taxon>
        <taxon>Ditrysia</taxon>
        <taxon>Papilionoidea</taxon>
        <taxon>Papilionidae</taxon>
        <taxon>Parnassiinae</taxon>
        <taxon>Parnassini</taxon>
        <taxon>Parnassius</taxon>
        <taxon>Parnassius</taxon>
    </lineage>
</organism>
<gene>
    <name evidence="1" type="ORF">PAPOLLO_LOCUS5571</name>
</gene>
<reference evidence="1" key="1">
    <citation type="submission" date="2021-04" db="EMBL/GenBank/DDBJ databases">
        <authorList>
            <person name="Tunstrom K."/>
        </authorList>
    </citation>
    <scope>NUCLEOTIDE SEQUENCE</scope>
</reference>
<evidence type="ECO:0000313" key="2">
    <source>
        <dbReference type="Proteomes" id="UP000691718"/>
    </source>
</evidence>
<accession>A0A8S3WFU8</accession>
<evidence type="ECO:0000313" key="1">
    <source>
        <dbReference type="EMBL" id="CAG4956683.1"/>
    </source>
</evidence>
<dbReference type="Proteomes" id="UP000691718">
    <property type="component" value="Unassembled WGS sequence"/>
</dbReference>
<sequence length="73" mass="8493">MDFTNDECLHKVESLVASYPEDLNSNVADELQQFHQYVRLKMEKDQSISANFTDVYKIIGNDQLQIVFPNLEI</sequence>